<dbReference type="Pfam" id="PF00084">
    <property type="entry name" value="Sushi"/>
    <property type="match status" value="9"/>
</dbReference>
<keyword evidence="3 6" id="KW-0732">Signal</keyword>
<feature type="disulfide bond" evidence="5">
    <location>
        <begin position="62"/>
        <end position="89"/>
    </location>
</feature>
<proteinExistence type="predicted"/>
<evidence type="ECO:0000256" key="3">
    <source>
        <dbReference type="ARBA" id="ARBA00022729"/>
    </source>
</evidence>
<dbReference type="Proteomes" id="UP001364617">
    <property type="component" value="Unassembled WGS sequence"/>
</dbReference>
<dbReference type="SMART" id="SM00032">
    <property type="entry name" value="CCP"/>
    <property type="match status" value="9"/>
</dbReference>
<dbReference type="SUPFAM" id="SSF57535">
    <property type="entry name" value="Complement control module/SCR domain"/>
    <property type="match status" value="9"/>
</dbReference>
<organism evidence="8 9">
    <name type="scientific">Phoxinus phoxinus</name>
    <name type="common">Eurasian minnow</name>
    <dbReference type="NCBI Taxonomy" id="58324"/>
    <lineage>
        <taxon>Eukaryota</taxon>
        <taxon>Metazoa</taxon>
        <taxon>Chordata</taxon>
        <taxon>Craniata</taxon>
        <taxon>Vertebrata</taxon>
        <taxon>Euteleostomi</taxon>
        <taxon>Actinopterygii</taxon>
        <taxon>Neopterygii</taxon>
        <taxon>Teleostei</taxon>
        <taxon>Ostariophysi</taxon>
        <taxon>Cypriniformes</taxon>
        <taxon>Leuciscidae</taxon>
        <taxon>Phoxininae</taxon>
        <taxon>Phoxinus</taxon>
    </lineage>
</organism>
<evidence type="ECO:0000256" key="1">
    <source>
        <dbReference type="ARBA" id="ARBA00004328"/>
    </source>
</evidence>
<dbReference type="InterPro" id="IPR000436">
    <property type="entry name" value="Sushi_SCR_CCP_dom"/>
</dbReference>
<feature type="domain" description="Sushi" evidence="7">
    <location>
        <begin position="288"/>
        <end position="343"/>
    </location>
</feature>
<keyword evidence="2 5" id="KW-0768">Sushi</keyword>
<dbReference type="GO" id="GO:0005615">
    <property type="term" value="C:extracellular space"/>
    <property type="evidence" value="ECO:0007669"/>
    <property type="project" value="TreeGrafter"/>
</dbReference>
<comment type="subcellular location">
    <subcellularLocation>
        <location evidence="1">Virion</location>
    </subcellularLocation>
</comment>
<dbReference type="AlphaFoldDB" id="A0AAN9CFE2"/>
<keyword evidence="4 5" id="KW-1015">Disulfide bond</keyword>
<dbReference type="PROSITE" id="PS50923">
    <property type="entry name" value="SUSHI"/>
    <property type="match status" value="9"/>
</dbReference>
<feature type="domain" description="Sushi" evidence="7">
    <location>
        <begin position="230"/>
        <end position="287"/>
    </location>
</feature>
<sequence>MATAWRIILITLLVFAHFVVSISRFQTSNTCGEPTKYRDKQLDIKYLHKVLFNDQEKVAYKCVRGYLPSEGSRISYCKKGHWTTLTMQCQKKKCYALGDIENGQYSRDGQSFGDRAIAMCNTGYVLRGERVRMCLENGWNGTDPICEVLATPLPGLVSKIICSAPVVANRWVHPGERTQYTPQDTVTITCSEGFDLIGSSAVTCGPHGQWLNLPECRRSKVLFSRGVHLITCPTPELGRSGSVRVLKSVYEPRESVTVTCNEGFNGSGVYTCHTSAKWLPHEPKCQMIHCSALTVANARIHGSSVLYKSTVDVICSEGFDLIGSPQVTCGPNGQWQGLPACRPKRISASGKCGPAPSYPNMELRDESAALAEHPSGARLRYRCGVGYRRARGSDIIRCQHGQWTNLRVQCERKRCGSAGEISYGRFEYTGVLFGDSATAICQEGYELIGPQMRTCRDGGWDGRVPVCEPVHCPPPPEDTDAVISDPMYDHVPFGHVVSYHCRSGVLIGARDIHCTQKGTWSAPPPECKDMVCPQPHVPLGTRMRGSRSVYKSGNTVTIACNPGFRLNGGSFRLNGGSLFTCGPDGEWKPRLPECVPWNRHTFN</sequence>
<reference evidence="8 9" key="1">
    <citation type="submission" date="2024-02" db="EMBL/GenBank/DDBJ databases">
        <title>Chromosome-level genome assembly of the Eurasian Minnow (Phoxinus phoxinus).</title>
        <authorList>
            <person name="Oriowo T.O."/>
            <person name="Martin S."/>
            <person name="Stange M."/>
            <person name="Chrysostomakis Y."/>
            <person name="Brown T."/>
            <person name="Winkler S."/>
            <person name="Kukowka S."/>
            <person name="Myers E.W."/>
            <person name="Bohne A."/>
        </authorList>
    </citation>
    <scope>NUCLEOTIDE SEQUENCE [LARGE SCALE GENOMIC DNA]</scope>
    <source>
        <strain evidence="8">ZFMK-TIS-60720</strain>
        <tissue evidence="8">Whole Organism</tissue>
    </source>
</reference>
<feature type="domain" description="Sushi" evidence="7">
    <location>
        <begin position="29"/>
        <end position="91"/>
    </location>
</feature>
<evidence type="ECO:0000313" key="8">
    <source>
        <dbReference type="EMBL" id="KAK7132762.1"/>
    </source>
</evidence>
<evidence type="ECO:0000313" key="9">
    <source>
        <dbReference type="Proteomes" id="UP001364617"/>
    </source>
</evidence>
<feature type="disulfide bond" evidence="5">
    <location>
        <begin position="383"/>
        <end position="410"/>
    </location>
</feature>
<feature type="domain" description="Sushi" evidence="7">
    <location>
        <begin position="413"/>
        <end position="469"/>
    </location>
</feature>
<dbReference type="GO" id="GO:0001851">
    <property type="term" value="F:complement component C3b binding"/>
    <property type="evidence" value="ECO:0007669"/>
    <property type="project" value="TreeGrafter"/>
</dbReference>
<gene>
    <name evidence="8" type="ORF">R3I93_019106</name>
</gene>
<dbReference type="EMBL" id="JAYKXH010000020">
    <property type="protein sequence ID" value="KAK7132762.1"/>
    <property type="molecule type" value="Genomic_DNA"/>
</dbReference>
<dbReference type="GO" id="GO:0006956">
    <property type="term" value="P:complement activation"/>
    <property type="evidence" value="ECO:0007669"/>
    <property type="project" value="TreeGrafter"/>
</dbReference>
<evidence type="ECO:0000256" key="4">
    <source>
        <dbReference type="ARBA" id="ARBA00023157"/>
    </source>
</evidence>
<dbReference type="InterPro" id="IPR035976">
    <property type="entry name" value="Sushi/SCR/CCP_sf"/>
</dbReference>
<dbReference type="Gene3D" id="2.10.70.10">
    <property type="entry name" value="Complement Module, domain 1"/>
    <property type="match status" value="9"/>
</dbReference>
<comment type="caution">
    <text evidence="5">Lacks conserved residue(s) required for the propagation of feature annotation.</text>
</comment>
<dbReference type="InterPro" id="IPR051503">
    <property type="entry name" value="ComplSys_Reg/VirEntry_Med"/>
</dbReference>
<name>A0AAN9CFE2_9TELE</name>
<evidence type="ECO:0000256" key="6">
    <source>
        <dbReference type="SAM" id="SignalP"/>
    </source>
</evidence>
<comment type="caution">
    <text evidence="8">The sequence shown here is derived from an EMBL/GenBank/DDBJ whole genome shotgun (WGS) entry which is preliminary data.</text>
</comment>
<keyword evidence="9" id="KW-1185">Reference proteome</keyword>
<dbReference type="CDD" id="cd00033">
    <property type="entry name" value="CCP"/>
    <property type="match status" value="8"/>
</dbReference>
<feature type="domain" description="Sushi" evidence="7">
    <location>
        <begin position="350"/>
        <end position="412"/>
    </location>
</feature>
<evidence type="ECO:0000256" key="2">
    <source>
        <dbReference type="ARBA" id="ARBA00022659"/>
    </source>
</evidence>
<accession>A0AAN9CFE2</accession>
<evidence type="ECO:0000259" key="7">
    <source>
        <dbReference type="PROSITE" id="PS50923"/>
    </source>
</evidence>
<feature type="chain" id="PRO_5042905367" description="Sushi domain-containing protein" evidence="6">
    <location>
        <begin position="22"/>
        <end position="603"/>
    </location>
</feature>
<protein>
    <recommendedName>
        <fullName evidence="7">Sushi domain-containing protein</fullName>
    </recommendedName>
</protein>
<feature type="signal peptide" evidence="6">
    <location>
        <begin position="1"/>
        <end position="21"/>
    </location>
</feature>
<feature type="domain" description="Sushi" evidence="7">
    <location>
        <begin position="530"/>
        <end position="596"/>
    </location>
</feature>
<dbReference type="PANTHER" id="PTHR45785">
    <property type="entry name" value="COMPLEMENT FACTOR H-RELATED"/>
    <property type="match status" value="1"/>
</dbReference>
<feature type="domain" description="Sushi" evidence="7">
    <location>
        <begin position="92"/>
        <end position="148"/>
    </location>
</feature>
<feature type="domain" description="Sushi" evidence="7">
    <location>
        <begin position="470"/>
        <end position="529"/>
    </location>
</feature>
<evidence type="ECO:0000256" key="5">
    <source>
        <dbReference type="PROSITE-ProRule" id="PRU00302"/>
    </source>
</evidence>
<dbReference type="PANTHER" id="PTHR45785:SF2">
    <property type="entry name" value="COMPLEMENT FACTOR H-RELATED"/>
    <property type="match status" value="1"/>
</dbReference>
<feature type="domain" description="Sushi" evidence="7">
    <location>
        <begin position="160"/>
        <end position="218"/>
    </location>
</feature>